<dbReference type="EMBL" id="JACNIG010000176">
    <property type="protein sequence ID" value="MBC8431783.1"/>
    <property type="molecule type" value="Genomic_DNA"/>
</dbReference>
<evidence type="ECO:0000313" key="3">
    <source>
        <dbReference type="EMBL" id="MBC8431783.1"/>
    </source>
</evidence>
<dbReference type="PROSITE" id="PS51898">
    <property type="entry name" value="TYR_RECOMBINASE"/>
    <property type="match status" value="1"/>
</dbReference>
<dbReference type="SUPFAM" id="SSF56349">
    <property type="entry name" value="DNA breaking-rejoining enzymes"/>
    <property type="match status" value="1"/>
</dbReference>
<dbReference type="GO" id="GO:0015074">
    <property type="term" value="P:DNA integration"/>
    <property type="evidence" value="ECO:0007669"/>
    <property type="project" value="InterPro"/>
</dbReference>
<dbReference type="AlphaFoldDB" id="A0A8J6TQ60"/>
<proteinExistence type="predicted"/>
<dbReference type="InterPro" id="IPR013762">
    <property type="entry name" value="Integrase-like_cat_sf"/>
</dbReference>
<name>A0A8J6TQ60_9BACT</name>
<protein>
    <submittedName>
        <fullName evidence="3">Tyrosine-type recombinase/integrase</fullName>
    </submittedName>
</protein>
<dbReference type="InterPro" id="IPR011010">
    <property type="entry name" value="DNA_brk_join_enz"/>
</dbReference>
<gene>
    <name evidence="3" type="ORF">H8D96_07660</name>
</gene>
<reference evidence="3 4" key="1">
    <citation type="submission" date="2020-08" db="EMBL/GenBank/DDBJ databases">
        <title>Bridging the membrane lipid divide: bacteria of the FCB group superphylum have the potential to synthesize archaeal ether lipids.</title>
        <authorList>
            <person name="Villanueva L."/>
            <person name="Von Meijenfeldt F.A.B."/>
            <person name="Westbye A.B."/>
            <person name="Yadav S."/>
            <person name="Hopmans E.C."/>
            <person name="Dutilh B.E."/>
            <person name="Sinninghe Damste J.S."/>
        </authorList>
    </citation>
    <scope>NUCLEOTIDE SEQUENCE [LARGE SCALE GENOMIC DNA]</scope>
    <source>
        <strain evidence="3">NIOZ-UU17</strain>
    </source>
</reference>
<keyword evidence="1" id="KW-0233">DNA recombination</keyword>
<organism evidence="3 4">
    <name type="scientific">Candidatus Desulfatibia vada</name>
    <dbReference type="NCBI Taxonomy" id="2841696"/>
    <lineage>
        <taxon>Bacteria</taxon>
        <taxon>Pseudomonadati</taxon>
        <taxon>Thermodesulfobacteriota</taxon>
        <taxon>Desulfobacteria</taxon>
        <taxon>Desulfobacterales</taxon>
        <taxon>Desulfobacterales incertae sedis</taxon>
        <taxon>Candidatus Desulfatibia</taxon>
    </lineage>
</organism>
<feature type="domain" description="Tyr recombinase" evidence="2">
    <location>
        <begin position="1"/>
        <end position="181"/>
    </location>
</feature>
<dbReference type="PANTHER" id="PTHR30349">
    <property type="entry name" value="PHAGE INTEGRASE-RELATED"/>
    <property type="match status" value="1"/>
</dbReference>
<dbReference type="Proteomes" id="UP000605201">
    <property type="component" value="Unassembled WGS sequence"/>
</dbReference>
<sequence length="185" mass="21028">MTVEPIRRIADIKSISKLLNDSPRNHLLFTMGINNGLRVGDLLKLKVKAVRNLKIGDTLKIKESKTGKDNILVVNKAVQKSLKNYLEKVQPGNSDYLFASRKGNKAITIQAVNNMIKKWTRAINLEGNFGAHTLRKTWGYMQRTRYGVGFEIICKRYNHSSPAVTMRYLGIQDKEVHETLMNEIG</sequence>
<dbReference type="PANTHER" id="PTHR30349:SF82">
    <property type="entry name" value="INTEGRASE_RECOMBINASE YOEC-RELATED"/>
    <property type="match status" value="1"/>
</dbReference>
<evidence type="ECO:0000313" key="4">
    <source>
        <dbReference type="Proteomes" id="UP000605201"/>
    </source>
</evidence>
<dbReference type="Pfam" id="PF00589">
    <property type="entry name" value="Phage_integrase"/>
    <property type="match status" value="1"/>
</dbReference>
<evidence type="ECO:0000256" key="1">
    <source>
        <dbReference type="ARBA" id="ARBA00023172"/>
    </source>
</evidence>
<dbReference type="GO" id="GO:0006310">
    <property type="term" value="P:DNA recombination"/>
    <property type="evidence" value="ECO:0007669"/>
    <property type="project" value="UniProtKB-KW"/>
</dbReference>
<evidence type="ECO:0000259" key="2">
    <source>
        <dbReference type="PROSITE" id="PS51898"/>
    </source>
</evidence>
<comment type="caution">
    <text evidence="3">The sequence shown here is derived from an EMBL/GenBank/DDBJ whole genome shotgun (WGS) entry which is preliminary data.</text>
</comment>
<accession>A0A8J6TQ60</accession>
<dbReference type="InterPro" id="IPR002104">
    <property type="entry name" value="Integrase_catalytic"/>
</dbReference>
<dbReference type="InterPro" id="IPR050090">
    <property type="entry name" value="Tyrosine_recombinase_XerCD"/>
</dbReference>
<dbReference type="Gene3D" id="1.10.443.10">
    <property type="entry name" value="Intergrase catalytic core"/>
    <property type="match status" value="1"/>
</dbReference>
<dbReference type="GO" id="GO:0003677">
    <property type="term" value="F:DNA binding"/>
    <property type="evidence" value="ECO:0007669"/>
    <property type="project" value="InterPro"/>
</dbReference>